<dbReference type="AlphaFoldDB" id="A0A423WQ46"/>
<dbReference type="InterPro" id="IPR036047">
    <property type="entry name" value="F-box-like_dom_sf"/>
</dbReference>
<evidence type="ECO:0000256" key="3">
    <source>
        <dbReference type="PROSITE-ProRule" id="PRU00023"/>
    </source>
</evidence>
<dbReference type="InterPro" id="IPR050889">
    <property type="entry name" value="Dendritic_Spine_Reg/Scaffold"/>
</dbReference>
<dbReference type="PROSITE" id="PS50088">
    <property type="entry name" value="ANK_REPEAT"/>
    <property type="match status" value="2"/>
</dbReference>
<dbReference type="PANTHER" id="PTHR24166:SF48">
    <property type="entry name" value="PROTEIN VAPYRIN"/>
    <property type="match status" value="1"/>
</dbReference>
<dbReference type="Pfam" id="PF12937">
    <property type="entry name" value="F-box-like"/>
    <property type="match status" value="1"/>
</dbReference>
<keyword evidence="6" id="KW-1185">Reference proteome</keyword>
<keyword evidence="2 3" id="KW-0040">ANK repeat</keyword>
<proteinExistence type="predicted"/>
<dbReference type="CDD" id="cd09917">
    <property type="entry name" value="F-box_SF"/>
    <property type="match status" value="1"/>
</dbReference>
<evidence type="ECO:0000259" key="4">
    <source>
        <dbReference type="Pfam" id="PF12937"/>
    </source>
</evidence>
<dbReference type="PROSITE" id="PS50297">
    <property type="entry name" value="ANK_REP_REGION"/>
    <property type="match status" value="1"/>
</dbReference>
<dbReference type="InterPro" id="IPR036770">
    <property type="entry name" value="Ankyrin_rpt-contain_sf"/>
</dbReference>
<protein>
    <recommendedName>
        <fullName evidence="4">F-box domain-containing protein</fullName>
    </recommendedName>
</protein>
<dbReference type="SUPFAM" id="SSF81383">
    <property type="entry name" value="F-box domain"/>
    <property type="match status" value="1"/>
</dbReference>
<keyword evidence="1" id="KW-0677">Repeat</keyword>
<dbReference type="SUPFAM" id="SSF48403">
    <property type="entry name" value="Ankyrin repeat"/>
    <property type="match status" value="1"/>
</dbReference>
<dbReference type="SMART" id="SM00248">
    <property type="entry name" value="ANK"/>
    <property type="match status" value="7"/>
</dbReference>
<evidence type="ECO:0000256" key="2">
    <source>
        <dbReference type="ARBA" id="ARBA00023043"/>
    </source>
</evidence>
<name>A0A423WQ46_CYTCH</name>
<dbReference type="EMBL" id="LJZO01000001">
    <property type="protein sequence ID" value="ROW05531.1"/>
    <property type="molecule type" value="Genomic_DNA"/>
</dbReference>
<organism evidence="5 6">
    <name type="scientific">Cytospora chrysosperma</name>
    <name type="common">Cytospora canker fungus</name>
    <name type="synonym">Sphaeria chrysosperma</name>
    <dbReference type="NCBI Taxonomy" id="252740"/>
    <lineage>
        <taxon>Eukaryota</taxon>
        <taxon>Fungi</taxon>
        <taxon>Dikarya</taxon>
        <taxon>Ascomycota</taxon>
        <taxon>Pezizomycotina</taxon>
        <taxon>Sordariomycetes</taxon>
        <taxon>Sordariomycetidae</taxon>
        <taxon>Diaporthales</taxon>
        <taxon>Cytosporaceae</taxon>
        <taxon>Cytospora</taxon>
    </lineage>
</organism>
<dbReference type="OrthoDB" id="341259at2759"/>
<sequence length="518" mass="57336">MSIQIPHQSILSWLPTELIIHILSDSHFRPRDRANISLTCRLFHIINTPILYTENIRHGNSSCLFWAARHGRVGTLQNAIAAGAHLDTNGWLAEDEGDEVDEDNSGRATTPLHVAAKYGQREAAEWLIDNGANINAASYKYCDALVIYWRQYFTPVWRPGWTPLFAALNHEQASTAELLVSRRAELTNTHTGRRQLFVPALHVAAANGVSSVIKLLSTSEDFDVGSRDFNGNTALHYASQYWPQPRDDLQLASSPIPLLLSLGADIEAVNNRLQNPLIHACWLGNFRAATLLVKAGANPKAECYVREVQKLVRPLYLASLSRSDIARQSGSEPYQDEPAMEAARAEFFQALFEAGINANDRLSYSRSFDIPMLQRVCLDNNYFAAQTLIRVAGADPNATDGKGQTTLLGYLRNFGQRPAYGSNSHVTSDILALLLRSGARLDIPDSKGTDALQLALDWVLTDKDPSTHLQTLLRCADASNVSEARVVAAIDSCYEQPAIPAQRAVVMLLDFLEAHWIR</sequence>
<gene>
    <name evidence="5" type="ORF">VSDG_00464</name>
</gene>
<dbReference type="PANTHER" id="PTHR24166">
    <property type="entry name" value="ROLLING PEBBLES, ISOFORM B"/>
    <property type="match status" value="1"/>
</dbReference>
<evidence type="ECO:0000313" key="6">
    <source>
        <dbReference type="Proteomes" id="UP000284375"/>
    </source>
</evidence>
<feature type="repeat" description="ANK" evidence="3">
    <location>
        <begin position="230"/>
        <end position="271"/>
    </location>
</feature>
<accession>A0A423WQ46</accession>
<dbReference type="InterPro" id="IPR001810">
    <property type="entry name" value="F-box_dom"/>
</dbReference>
<evidence type="ECO:0000256" key="1">
    <source>
        <dbReference type="ARBA" id="ARBA00022737"/>
    </source>
</evidence>
<dbReference type="Gene3D" id="1.25.40.20">
    <property type="entry name" value="Ankyrin repeat-containing domain"/>
    <property type="match status" value="2"/>
</dbReference>
<dbReference type="Proteomes" id="UP000284375">
    <property type="component" value="Unassembled WGS sequence"/>
</dbReference>
<reference evidence="5 6" key="1">
    <citation type="submission" date="2015-09" db="EMBL/GenBank/DDBJ databases">
        <title>Host preference determinants of Valsa canker pathogens revealed by comparative genomics.</title>
        <authorList>
            <person name="Yin Z."/>
            <person name="Huang L."/>
        </authorList>
    </citation>
    <scope>NUCLEOTIDE SEQUENCE [LARGE SCALE GENOMIC DNA]</scope>
    <source>
        <strain evidence="5 6">YSFL</strain>
    </source>
</reference>
<dbReference type="STRING" id="252740.A0A423WQ46"/>
<dbReference type="InterPro" id="IPR002110">
    <property type="entry name" value="Ankyrin_rpt"/>
</dbReference>
<dbReference type="Pfam" id="PF12796">
    <property type="entry name" value="Ank_2"/>
    <property type="match status" value="2"/>
</dbReference>
<feature type="repeat" description="ANK" evidence="3">
    <location>
        <begin position="107"/>
        <end position="139"/>
    </location>
</feature>
<comment type="caution">
    <text evidence="5">The sequence shown here is derived from an EMBL/GenBank/DDBJ whole genome shotgun (WGS) entry which is preliminary data.</text>
</comment>
<feature type="domain" description="F-box" evidence="4">
    <location>
        <begin position="14"/>
        <end position="53"/>
    </location>
</feature>
<evidence type="ECO:0000313" key="5">
    <source>
        <dbReference type="EMBL" id="ROW05531.1"/>
    </source>
</evidence>